<evidence type="ECO:0000313" key="1">
    <source>
        <dbReference type="EMBL" id="KAG2233927.1"/>
    </source>
</evidence>
<evidence type="ECO:0000313" key="2">
    <source>
        <dbReference type="Proteomes" id="UP000613177"/>
    </source>
</evidence>
<keyword evidence="2" id="KW-1185">Reference proteome</keyword>
<protein>
    <submittedName>
        <fullName evidence="1">Uncharacterized protein</fullName>
    </submittedName>
</protein>
<organism evidence="1 2">
    <name type="scientific">Thamnidium elegans</name>
    <dbReference type="NCBI Taxonomy" id="101142"/>
    <lineage>
        <taxon>Eukaryota</taxon>
        <taxon>Fungi</taxon>
        <taxon>Fungi incertae sedis</taxon>
        <taxon>Mucoromycota</taxon>
        <taxon>Mucoromycotina</taxon>
        <taxon>Mucoromycetes</taxon>
        <taxon>Mucorales</taxon>
        <taxon>Mucorineae</taxon>
        <taxon>Mucoraceae</taxon>
        <taxon>Thamnidium</taxon>
    </lineage>
</organism>
<dbReference type="Proteomes" id="UP000613177">
    <property type="component" value="Unassembled WGS sequence"/>
</dbReference>
<reference evidence="1" key="1">
    <citation type="submission" date="2021-01" db="EMBL/GenBank/DDBJ databases">
        <title>Metabolic potential, ecology and presence of endohyphal bacteria is reflected in genomic diversity of Mucoromycotina.</title>
        <authorList>
            <person name="Muszewska A."/>
            <person name="Okrasinska A."/>
            <person name="Steczkiewicz K."/>
            <person name="Drgas O."/>
            <person name="Orlowska M."/>
            <person name="Perlinska-Lenart U."/>
            <person name="Aleksandrzak-Piekarczyk T."/>
            <person name="Szatraj K."/>
            <person name="Zielenkiewicz U."/>
            <person name="Pilsyk S."/>
            <person name="Malc E."/>
            <person name="Mieczkowski P."/>
            <person name="Kruszewska J.S."/>
            <person name="Biernat P."/>
            <person name="Pawlowska J."/>
        </authorList>
    </citation>
    <scope>NUCLEOTIDE SEQUENCE</scope>
    <source>
        <strain evidence="1">WA0000018081</strain>
    </source>
</reference>
<name>A0A8H7SRH8_9FUNG</name>
<accession>A0A8H7SRH8</accession>
<sequence length="150" mass="17734">MVTRFYYEDGQGKTVDKQGNDAMDWVEEVTLFHLETSTRIREYVLLFNTSQSEDALTALRWSYSGVICSYSFENQEHLFDLRICVYSFSLRFCVKCYVRSTNEHNHTPDAEVFKALSYQHRLTEEQKQYVQEMMEFDTTPSDMLGLKSEK</sequence>
<dbReference type="AlphaFoldDB" id="A0A8H7SRH8"/>
<proteinExistence type="predicted"/>
<dbReference type="EMBL" id="JAEPRE010000065">
    <property type="protein sequence ID" value="KAG2233927.1"/>
    <property type="molecule type" value="Genomic_DNA"/>
</dbReference>
<gene>
    <name evidence="1" type="ORF">INT48_009740</name>
</gene>
<comment type="caution">
    <text evidence="1">The sequence shown here is derived from an EMBL/GenBank/DDBJ whole genome shotgun (WGS) entry which is preliminary data.</text>
</comment>